<feature type="region of interest" description="Disordered" evidence="8">
    <location>
        <begin position="1"/>
        <end position="135"/>
    </location>
</feature>
<evidence type="ECO:0000313" key="9">
    <source>
        <dbReference type="EMBL" id="SDN99375.1"/>
    </source>
</evidence>
<keyword evidence="6 7" id="KW-0961">Cell wall biogenesis/degradation</keyword>
<feature type="compositionally biased region" description="Pro residues" evidence="8">
    <location>
        <begin position="200"/>
        <end position="211"/>
    </location>
</feature>
<comment type="subcellular location">
    <subcellularLocation>
        <location evidence="7">Cell membrane</location>
        <topology evidence="7">Single-pass membrane protein</topology>
    </subcellularLocation>
</comment>
<evidence type="ECO:0000256" key="6">
    <source>
        <dbReference type="ARBA" id="ARBA00023316"/>
    </source>
</evidence>
<keyword evidence="1 7" id="KW-1003">Cell membrane</keyword>
<sequence length="609" mass="67922">MVIAMNNGDNRKEGFGEGYPKREQPNRIQPPKPEIFDIEKSDEEFLSDTQQPKAQSSDSVFSSGEEHEFYNLPRKNAYEVRENQRPQAEHRPTEPSAPPIRPKRNVYKPNSFTELPPDVCSKPQSGSERLNEPTIVIPKRALDDADGVKIYGGGTKNDANISLPQPTMVPRPAKPFKLKIEDEDYNAIPDFDNRANKSRPTPPPLTAPPVPKRGKAAGKDELKEFDYIPPQPAGRAPARPVNKTMRSLGRLANGILYTVGVLAVSILLSVFILQSMSDVLGMFKTEKEISVNIPQGADTKTVADILKQNGVIAQPLTFQLYTKYKYKTNETYLNGSFTLNAAMSYDEIMQTIRVRKSEKQVVTIAFIEGMSAREIAKKLEENNVCKADDFINILQTTDFGYEFEKLIPTGGNRYIKLEGYLFPDTYQFYIGEPPKSVANKFLSNFNKKITADLIDRIDKMGFTLDQAITLASIIQKEGRTLDDMYKVSSVFNNRLNSKGQFPKLQSDVTINYVNNNIIPFVTNTADQQAYAAAYNTYKCDGLPIGPVGNPGVGAIKTAIYPDAESFYYFVTDSKMKYYFATTLAQHEKNIAEAKAVGGGEVGGVTTHEE</sequence>
<dbReference type="STRING" id="258515.SAMN05192585_1456"/>
<evidence type="ECO:0000256" key="8">
    <source>
        <dbReference type="SAM" id="MobiDB-lite"/>
    </source>
</evidence>
<evidence type="ECO:0000256" key="7">
    <source>
        <dbReference type="HAMAP-Rule" id="MF_02065"/>
    </source>
</evidence>
<gene>
    <name evidence="7" type="primary">mltG</name>
    <name evidence="9" type="ORF">SAMN05192585_1456</name>
</gene>
<keyword evidence="3 7" id="KW-1133">Transmembrane helix</keyword>
<dbReference type="EMBL" id="FNID01000045">
    <property type="protein sequence ID" value="SDN99375.1"/>
    <property type="molecule type" value="Genomic_DNA"/>
</dbReference>
<protein>
    <recommendedName>
        <fullName evidence="7">Endolytic murein transglycosylase</fullName>
        <ecNumber evidence="7">4.2.2.29</ecNumber>
    </recommendedName>
    <alternativeName>
        <fullName evidence="7">Peptidoglycan lytic transglycosylase</fullName>
    </alternativeName>
    <alternativeName>
        <fullName evidence="7">Peptidoglycan polymerization terminase</fullName>
    </alternativeName>
</protein>
<comment type="catalytic activity">
    <reaction evidence="7">
        <text>a peptidoglycan chain = a peptidoglycan chain with N-acetyl-1,6-anhydromuramyl-[peptide] at the reducing end + a peptidoglycan chain with N-acetylglucosamine at the non-reducing end.</text>
        <dbReference type="EC" id="4.2.2.29"/>
    </reaction>
</comment>
<organism evidence="9 10">
    <name type="scientific">Acetanaerobacterium elongatum</name>
    <dbReference type="NCBI Taxonomy" id="258515"/>
    <lineage>
        <taxon>Bacteria</taxon>
        <taxon>Bacillati</taxon>
        <taxon>Bacillota</taxon>
        <taxon>Clostridia</taxon>
        <taxon>Eubacteriales</taxon>
        <taxon>Oscillospiraceae</taxon>
        <taxon>Acetanaerobacterium</taxon>
    </lineage>
</organism>
<feature type="compositionally biased region" description="Basic and acidic residues" evidence="8">
    <location>
        <begin position="76"/>
        <end position="93"/>
    </location>
</feature>
<name>A0A1H0FXL0_9FIRM</name>
<dbReference type="PANTHER" id="PTHR30518:SF2">
    <property type="entry name" value="ENDOLYTIC MUREIN TRANSGLYCOSYLASE"/>
    <property type="match status" value="1"/>
</dbReference>
<keyword evidence="4 7" id="KW-0472">Membrane</keyword>
<dbReference type="AlphaFoldDB" id="A0A1H0FXL0"/>
<keyword evidence="5 7" id="KW-0456">Lyase</keyword>
<dbReference type="GO" id="GO:0071555">
    <property type="term" value="P:cell wall organization"/>
    <property type="evidence" value="ECO:0007669"/>
    <property type="project" value="UniProtKB-KW"/>
</dbReference>
<dbReference type="Proteomes" id="UP000199182">
    <property type="component" value="Unassembled WGS sequence"/>
</dbReference>
<feature type="compositionally biased region" description="Polar residues" evidence="8">
    <location>
        <begin position="47"/>
        <end position="62"/>
    </location>
</feature>
<keyword evidence="10" id="KW-1185">Reference proteome</keyword>
<feature type="compositionally biased region" description="Basic and acidic residues" evidence="8">
    <location>
        <begin position="9"/>
        <end position="25"/>
    </location>
</feature>
<evidence type="ECO:0000256" key="2">
    <source>
        <dbReference type="ARBA" id="ARBA00022692"/>
    </source>
</evidence>
<evidence type="ECO:0000313" key="10">
    <source>
        <dbReference type="Proteomes" id="UP000199182"/>
    </source>
</evidence>
<dbReference type="InterPro" id="IPR003770">
    <property type="entry name" value="MLTG-like"/>
</dbReference>
<dbReference type="GO" id="GO:0008932">
    <property type="term" value="F:lytic endotransglycosylase activity"/>
    <property type="evidence" value="ECO:0007669"/>
    <property type="project" value="UniProtKB-UniRule"/>
</dbReference>
<feature type="site" description="Important for catalytic activity" evidence="7">
    <location>
        <position position="477"/>
    </location>
</feature>
<evidence type="ECO:0000256" key="1">
    <source>
        <dbReference type="ARBA" id="ARBA00022475"/>
    </source>
</evidence>
<dbReference type="PANTHER" id="PTHR30518">
    <property type="entry name" value="ENDOLYTIC MUREIN TRANSGLYCOSYLASE"/>
    <property type="match status" value="1"/>
</dbReference>
<comment type="function">
    <text evidence="7">Functions as a peptidoglycan terminase that cleaves nascent peptidoglycan strands endolytically to terminate their elongation.</text>
</comment>
<dbReference type="Gene3D" id="3.30.1490.480">
    <property type="entry name" value="Endolytic murein transglycosylase"/>
    <property type="match status" value="1"/>
</dbReference>
<feature type="region of interest" description="Disordered" evidence="8">
    <location>
        <begin position="187"/>
        <end position="216"/>
    </location>
</feature>
<dbReference type="GO" id="GO:0009252">
    <property type="term" value="P:peptidoglycan biosynthetic process"/>
    <property type="evidence" value="ECO:0007669"/>
    <property type="project" value="UniProtKB-UniRule"/>
</dbReference>
<comment type="similarity">
    <text evidence="7">Belongs to the transglycosylase MltG family.</text>
</comment>
<dbReference type="Pfam" id="PF02618">
    <property type="entry name" value="YceG"/>
    <property type="match status" value="1"/>
</dbReference>
<keyword evidence="2 7" id="KW-0812">Transmembrane</keyword>
<dbReference type="OrthoDB" id="9814591at2"/>
<evidence type="ECO:0000256" key="4">
    <source>
        <dbReference type="ARBA" id="ARBA00023136"/>
    </source>
</evidence>
<evidence type="ECO:0000256" key="3">
    <source>
        <dbReference type="ARBA" id="ARBA00022989"/>
    </source>
</evidence>
<feature type="transmembrane region" description="Helical" evidence="7">
    <location>
        <begin position="254"/>
        <end position="273"/>
    </location>
</feature>
<dbReference type="RefSeq" id="WP_092643088.1">
    <property type="nucleotide sequence ID" value="NZ_FNID01000045.1"/>
</dbReference>
<proteinExistence type="inferred from homology"/>
<dbReference type="NCBIfam" id="TIGR00247">
    <property type="entry name" value="endolytic transglycosylase MltG"/>
    <property type="match status" value="1"/>
</dbReference>
<dbReference type="HAMAP" id="MF_02065">
    <property type="entry name" value="MltG"/>
    <property type="match status" value="1"/>
</dbReference>
<reference evidence="9 10" key="1">
    <citation type="submission" date="2016-10" db="EMBL/GenBank/DDBJ databases">
        <authorList>
            <person name="de Groot N.N."/>
        </authorList>
    </citation>
    <scope>NUCLEOTIDE SEQUENCE [LARGE SCALE GENOMIC DNA]</scope>
    <source>
        <strain evidence="9 10">CGMCC 1.5012</strain>
    </source>
</reference>
<accession>A0A1H0FXL0</accession>
<evidence type="ECO:0000256" key="5">
    <source>
        <dbReference type="ARBA" id="ARBA00023239"/>
    </source>
</evidence>
<dbReference type="GO" id="GO:0005886">
    <property type="term" value="C:plasma membrane"/>
    <property type="evidence" value="ECO:0007669"/>
    <property type="project" value="UniProtKB-SubCell"/>
</dbReference>
<dbReference type="EC" id="4.2.2.29" evidence="7"/>